<dbReference type="AlphaFoldDB" id="A0A6N3AEL6"/>
<dbReference type="GO" id="GO:0015970">
    <property type="term" value="P:guanosine tetraphosphate biosynthetic process"/>
    <property type="evidence" value="ECO:0007669"/>
    <property type="project" value="UniProtKB-UniPathway"/>
</dbReference>
<keyword evidence="3" id="KW-0808">Transferase</keyword>
<dbReference type="PANTHER" id="PTHR47837">
    <property type="entry name" value="GTP PYROPHOSPHOKINASE YJBM"/>
    <property type="match status" value="1"/>
</dbReference>
<evidence type="ECO:0000256" key="1">
    <source>
        <dbReference type="ARBA" id="ARBA00004976"/>
    </source>
</evidence>
<sequence>MIGDREIMIKEKIVSPVVKTLVNSNALDKIEDNMMPLKRLMAYYRCAIMEVETKFNVLNEEFSLEYDRNPIETIKTRLKSTESIIKKLVRRNFPLTVDSIEANLNDIAGVRVVCSFLEDIYLLADCLLQQDDVKLIQVKDYIKNPKPNGYRSLHLIIEIPIFLKDEKKDMRVEVQLRTIAMDFWASLDHKLSYKKDIPEEEAKLLRQELLECAQISADLDVRMGEIKNRIVNKENT</sequence>
<name>A0A6N3AEL6_9FIRM</name>
<dbReference type="GO" id="GO:0008728">
    <property type="term" value="F:GTP diphosphokinase activity"/>
    <property type="evidence" value="ECO:0007669"/>
    <property type="project" value="UniProtKB-EC"/>
</dbReference>
<dbReference type="InterPro" id="IPR043519">
    <property type="entry name" value="NT_sf"/>
</dbReference>
<organism evidence="3">
    <name type="scientific">Intestinibacter bartlettii</name>
    <dbReference type="NCBI Taxonomy" id="261299"/>
    <lineage>
        <taxon>Bacteria</taxon>
        <taxon>Bacillati</taxon>
        <taxon>Bacillota</taxon>
        <taxon>Clostridia</taxon>
        <taxon>Peptostreptococcales</taxon>
        <taxon>Peptostreptococcaceae</taxon>
        <taxon>Intestinibacter</taxon>
    </lineage>
</organism>
<dbReference type="EMBL" id="CACRUE010000022">
    <property type="protein sequence ID" value="VYT90895.1"/>
    <property type="molecule type" value="Genomic_DNA"/>
</dbReference>
<reference evidence="3" key="1">
    <citation type="submission" date="2019-11" db="EMBL/GenBank/DDBJ databases">
        <authorList>
            <person name="Feng L."/>
        </authorList>
    </citation>
    <scope>NUCLEOTIDE SEQUENCE</scope>
    <source>
        <strain evidence="3">IbartlettiiLFYP30</strain>
    </source>
</reference>
<dbReference type="SMART" id="SM00954">
    <property type="entry name" value="RelA_SpoT"/>
    <property type="match status" value="1"/>
</dbReference>
<dbReference type="Gene3D" id="1.10.287.860">
    <property type="entry name" value="Nucleotidyltransferase"/>
    <property type="match status" value="1"/>
</dbReference>
<protein>
    <submittedName>
        <fullName evidence="3">GTP pyrophosphokinase YwaC</fullName>
        <ecNumber evidence="3">2.7.6.5</ecNumber>
    </submittedName>
</protein>
<gene>
    <name evidence="3" type="primary">ywaC_1</name>
    <name evidence="3" type="ORF">IBLFYP30_01292</name>
</gene>
<dbReference type="InterPro" id="IPR052366">
    <property type="entry name" value="GTP_Pyrophosphokinase"/>
</dbReference>
<dbReference type="CDD" id="cd05399">
    <property type="entry name" value="NT_Rel-Spo_like"/>
    <property type="match status" value="1"/>
</dbReference>
<dbReference type="InterPro" id="IPR007685">
    <property type="entry name" value="RelA_SpoT"/>
</dbReference>
<dbReference type="UniPathway" id="UPA00908">
    <property type="reaction ID" value="UER00884"/>
</dbReference>
<dbReference type="Pfam" id="PF04607">
    <property type="entry name" value="RelA_SpoT"/>
    <property type="match status" value="1"/>
</dbReference>
<accession>A0A6N3AEL6</accession>
<feature type="domain" description="RelA/SpoT" evidence="2">
    <location>
        <begin position="76"/>
        <end position="199"/>
    </location>
</feature>
<keyword evidence="3" id="KW-0418">Kinase</keyword>
<dbReference type="SUPFAM" id="SSF81301">
    <property type="entry name" value="Nucleotidyltransferase"/>
    <property type="match status" value="1"/>
</dbReference>
<proteinExistence type="predicted"/>
<dbReference type="EC" id="2.7.6.5" evidence="3"/>
<comment type="pathway">
    <text evidence="1">Purine metabolism; ppGpp biosynthesis; ppGpp from GTP: step 1/2.</text>
</comment>
<dbReference type="Gene3D" id="3.30.460.10">
    <property type="entry name" value="Beta Polymerase, domain 2"/>
    <property type="match status" value="1"/>
</dbReference>
<dbReference type="PANTHER" id="PTHR47837:SF2">
    <property type="entry name" value="GTP PYROPHOSPHOKINASE YWAC"/>
    <property type="match status" value="1"/>
</dbReference>
<dbReference type="GO" id="GO:0016301">
    <property type="term" value="F:kinase activity"/>
    <property type="evidence" value="ECO:0007669"/>
    <property type="project" value="UniProtKB-KW"/>
</dbReference>
<evidence type="ECO:0000259" key="2">
    <source>
        <dbReference type="SMART" id="SM00954"/>
    </source>
</evidence>
<evidence type="ECO:0000313" key="3">
    <source>
        <dbReference type="EMBL" id="VYT90895.1"/>
    </source>
</evidence>